<protein>
    <submittedName>
        <fullName evidence="2">Uncharacterized protein</fullName>
    </submittedName>
</protein>
<feature type="chain" id="PRO_5045749794" evidence="1">
    <location>
        <begin position="17"/>
        <end position="108"/>
    </location>
</feature>
<dbReference type="EMBL" id="NJHN03000028">
    <property type="protein sequence ID" value="KAH9424651.1"/>
    <property type="molecule type" value="Genomic_DNA"/>
</dbReference>
<sequence>MIFLLFIGQLQICTMCMYCYLKKNEEDISINKYHDDHIDWSSSSSSKSMVMNQLIYQYFEFKKNRLEFYPEKKLNISYHLTKKFKYEQSSMSNLYTKFLKENLQCLKN</sequence>
<evidence type="ECO:0000313" key="3">
    <source>
        <dbReference type="Proteomes" id="UP000887458"/>
    </source>
</evidence>
<evidence type="ECO:0000313" key="2">
    <source>
        <dbReference type="EMBL" id="KAH9424651.1"/>
    </source>
</evidence>
<organism evidence="2 3">
    <name type="scientific">Dermatophagoides pteronyssinus</name>
    <name type="common">European house dust mite</name>
    <dbReference type="NCBI Taxonomy" id="6956"/>
    <lineage>
        <taxon>Eukaryota</taxon>
        <taxon>Metazoa</taxon>
        <taxon>Ecdysozoa</taxon>
        <taxon>Arthropoda</taxon>
        <taxon>Chelicerata</taxon>
        <taxon>Arachnida</taxon>
        <taxon>Acari</taxon>
        <taxon>Acariformes</taxon>
        <taxon>Sarcoptiformes</taxon>
        <taxon>Astigmata</taxon>
        <taxon>Psoroptidia</taxon>
        <taxon>Analgoidea</taxon>
        <taxon>Pyroglyphidae</taxon>
        <taxon>Dermatophagoidinae</taxon>
        <taxon>Dermatophagoides</taxon>
    </lineage>
</organism>
<keyword evidence="3" id="KW-1185">Reference proteome</keyword>
<accession>A0ABQ8JPW1</accession>
<gene>
    <name evidence="2" type="ORF">DERP_013074</name>
</gene>
<proteinExistence type="predicted"/>
<name>A0ABQ8JPW1_DERPT</name>
<dbReference type="Proteomes" id="UP000887458">
    <property type="component" value="Unassembled WGS sequence"/>
</dbReference>
<reference evidence="2 3" key="1">
    <citation type="journal article" date="2018" name="J. Allergy Clin. Immunol.">
        <title>High-quality assembly of Dermatophagoides pteronyssinus genome and transcriptome reveals a wide range of novel allergens.</title>
        <authorList>
            <person name="Liu X.Y."/>
            <person name="Yang K.Y."/>
            <person name="Wang M.Q."/>
            <person name="Kwok J.S."/>
            <person name="Zeng X."/>
            <person name="Yang Z."/>
            <person name="Xiao X.J."/>
            <person name="Lau C.P."/>
            <person name="Li Y."/>
            <person name="Huang Z.M."/>
            <person name="Ba J.G."/>
            <person name="Yim A.K."/>
            <person name="Ouyang C.Y."/>
            <person name="Ngai S.M."/>
            <person name="Chan T.F."/>
            <person name="Leung E.L."/>
            <person name="Liu L."/>
            <person name="Liu Z.G."/>
            <person name="Tsui S.K."/>
        </authorList>
    </citation>
    <scope>NUCLEOTIDE SEQUENCE [LARGE SCALE GENOMIC DNA]</scope>
    <source>
        <strain evidence="2">Derp</strain>
    </source>
</reference>
<evidence type="ECO:0000256" key="1">
    <source>
        <dbReference type="SAM" id="SignalP"/>
    </source>
</evidence>
<reference evidence="2 3" key="2">
    <citation type="journal article" date="2022" name="Mol. Biol. Evol.">
        <title>Comparative Genomics Reveals Insights into the Divergent Evolution of Astigmatic Mites and Household Pest Adaptations.</title>
        <authorList>
            <person name="Xiong Q."/>
            <person name="Wan A.T."/>
            <person name="Liu X."/>
            <person name="Fung C.S."/>
            <person name="Xiao X."/>
            <person name="Malainual N."/>
            <person name="Hou J."/>
            <person name="Wang L."/>
            <person name="Wang M."/>
            <person name="Yang K.Y."/>
            <person name="Cui Y."/>
            <person name="Leung E.L."/>
            <person name="Nong W."/>
            <person name="Shin S.K."/>
            <person name="Au S.W."/>
            <person name="Jeong K.Y."/>
            <person name="Chew F.T."/>
            <person name="Hui J.H."/>
            <person name="Leung T.F."/>
            <person name="Tungtrongchitr A."/>
            <person name="Zhong N."/>
            <person name="Liu Z."/>
            <person name="Tsui S.K."/>
        </authorList>
    </citation>
    <scope>NUCLEOTIDE SEQUENCE [LARGE SCALE GENOMIC DNA]</scope>
    <source>
        <strain evidence="2">Derp</strain>
    </source>
</reference>
<keyword evidence="1" id="KW-0732">Signal</keyword>
<feature type="signal peptide" evidence="1">
    <location>
        <begin position="1"/>
        <end position="16"/>
    </location>
</feature>
<comment type="caution">
    <text evidence="2">The sequence shown here is derived from an EMBL/GenBank/DDBJ whole genome shotgun (WGS) entry which is preliminary data.</text>
</comment>